<dbReference type="Proteomes" id="UP000663828">
    <property type="component" value="Unassembled WGS sequence"/>
</dbReference>
<sequence length="95" mass="10634">MTGIDPALLRDGRLVLEHKFDKLSIQNARRLCVELGIANKGEDIAESITIAEIYARKNALVEVTANNTENGETTTVRTKRQKKKKAQDPLFGFYS</sequence>
<protein>
    <submittedName>
        <fullName evidence="2">Uncharacterized protein</fullName>
    </submittedName>
</protein>
<dbReference type="AlphaFoldDB" id="A0A815V1I1"/>
<proteinExistence type="predicted"/>
<organism evidence="2 3">
    <name type="scientific">Adineta ricciae</name>
    <name type="common">Rotifer</name>
    <dbReference type="NCBI Taxonomy" id="249248"/>
    <lineage>
        <taxon>Eukaryota</taxon>
        <taxon>Metazoa</taxon>
        <taxon>Spiralia</taxon>
        <taxon>Gnathifera</taxon>
        <taxon>Rotifera</taxon>
        <taxon>Eurotatoria</taxon>
        <taxon>Bdelloidea</taxon>
        <taxon>Adinetida</taxon>
        <taxon>Adinetidae</taxon>
        <taxon>Adineta</taxon>
    </lineage>
</organism>
<evidence type="ECO:0000256" key="1">
    <source>
        <dbReference type="SAM" id="MobiDB-lite"/>
    </source>
</evidence>
<dbReference type="EMBL" id="CAJNOR010004696">
    <property type="protein sequence ID" value="CAF1521763.1"/>
    <property type="molecule type" value="Genomic_DNA"/>
</dbReference>
<keyword evidence="3" id="KW-1185">Reference proteome</keyword>
<name>A0A815V1I1_ADIRI</name>
<evidence type="ECO:0000313" key="3">
    <source>
        <dbReference type="Proteomes" id="UP000663828"/>
    </source>
</evidence>
<comment type="caution">
    <text evidence="2">The sequence shown here is derived from an EMBL/GenBank/DDBJ whole genome shotgun (WGS) entry which is preliminary data.</text>
</comment>
<feature type="region of interest" description="Disordered" evidence="1">
    <location>
        <begin position="69"/>
        <end position="95"/>
    </location>
</feature>
<reference evidence="2" key="1">
    <citation type="submission" date="2021-02" db="EMBL/GenBank/DDBJ databases">
        <authorList>
            <person name="Nowell W R."/>
        </authorList>
    </citation>
    <scope>NUCLEOTIDE SEQUENCE</scope>
</reference>
<gene>
    <name evidence="2" type="ORF">XAT740_LOCUS40849</name>
</gene>
<evidence type="ECO:0000313" key="2">
    <source>
        <dbReference type="EMBL" id="CAF1521763.1"/>
    </source>
</evidence>
<accession>A0A815V1I1</accession>